<organism evidence="2">
    <name type="scientific">Photinus pyralis</name>
    <name type="common">Common eastern firefly</name>
    <name type="synonym">Lampyris pyralis</name>
    <dbReference type="NCBI Taxonomy" id="7054"/>
    <lineage>
        <taxon>Eukaryota</taxon>
        <taxon>Metazoa</taxon>
        <taxon>Ecdysozoa</taxon>
        <taxon>Arthropoda</taxon>
        <taxon>Hexapoda</taxon>
        <taxon>Insecta</taxon>
        <taxon>Pterygota</taxon>
        <taxon>Neoptera</taxon>
        <taxon>Endopterygota</taxon>
        <taxon>Coleoptera</taxon>
        <taxon>Polyphaga</taxon>
        <taxon>Elateriformia</taxon>
        <taxon>Elateroidea</taxon>
        <taxon>Lampyridae</taxon>
        <taxon>Lampyrinae</taxon>
        <taxon>Photinus</taxon>
    </lineage>
</organism>
<name>A0A1Y1LVS3_PHOPY</name>
<protein>
    <recommendedName>
        <fullName evidence="5">Transmembrane protein</fullName>
    </recommendedName>
</protein>
<keyword evidence="1" id="KW-0472">Membrane</keyword>
<reference evidence="3" key="3">
    <citation type="submission" date="2019-08" db="EMBL/GenBank/DDBJ databases">
        <authorList>
            <consortium name="Photinus pyralis genome working group"/>
            <person name="Fallon T.R."/>
            <person name="Sander Lower S.E."/>
            <person name="Weng J.-K."/>
        </authorList>
    </citation>
    <scope>NUCLEOTIDE SEQUENCE</scope>
    <source>
        <strain evidence="3">1611_PpyrPB1</strain>
        <tissue evidence="3">Whole body</tissue>
    </source>
</reference>
<feature type="transmembrane region" description="Helical" evidence="1">
    <location>
        <begin position="153"/>
        <end position="177"/>
    </location>
</feature>
<dbReference type="EMBL" id="VVIM01000009">
    <property type="protein sequence ID" value="KAB0793509.1"/>
    <property type="molecule type" value="Genomic_DNA"/>
</dbReference>
<feature type="transmembrane region" description="Helical" evidence="1">
    <location>
        <begin position="124"/>
        <end position="147"/>
    </location>
</feature>
<dbReference type="AlphaFoldDB" id="A0A1Y1LVS3"/>
<dbReference type="EMBL" id="GEZM01045833">
    <property type="protein sequence ID" value="JAV77664.1"/>
    <property type="molecule type" value="Transcribed_RNA"/>
</dbReference>
<evidence type="ECO:0008006" key="5">
    <source>
        <dbReference type="Google" id="ProtNLM"/>
    </source>
</evidence>
<accession>A0A1Y1LVS3</accession>
<evidence type="ECO:0000313" key="3">
    <source>
        <dbReference type="EMBL" id="KAB0793509.1"/>
    </source>
</evidence>
<evidence type="ECO:0000256" key="1">
    <source>
        <dbReference type="SAM" id="Phobius"/>
    </source>
</evidence>
<reference evidence="2" key="1">
    <citation type="journal article" date="2016" name="Sci. Rep.">
        <title>Molecular characterization of firefly nuptial gifts: a multi-omics approach sheds light on postcopulatory sexual selection.</title>
        <authorList>
            <person name="Al-Wathiqui N."/>
            <person name="Fallon T.R."/>
            <person name="South A."/>
            <person name="Weng J.K."/>
            <person name="Lewis S.M."/>
        </authorList>
    </citation>
    <scope>NUCLEOTIDE SEQUENCE</scope>
</reference>
<keyword evidence="1" id="KW-1133">Transmembrane helix</keyword>
<keyword evidence="4" id="KW-1185">Reference proteome</keyword>
<gene>
    <name evidence="3" type="ORF">PPYR_13129</name>
</gene>
<evidence type="ECO:0000313" key="4">
    <source>
        <dbReference type="Proteomes" id="UP000327044"/>
    </source>
</evidence>
<sequence>MQARNSSQVHKICLSLQQWAFLFSVIVFVVTAVLTTCAALGKMHTQDVWELIKADLEEEREKEYYEYDKGAGHTNTNEAKLQLSQHFVLMIIWILYICTWIGCLNLSASILMVYGIATKNAMYIIPWILISGTTYMLSISTILVAYLEILPGIYISFNTLVISLTSSTIFIAIWYTILSYYTTLTTHTCRSRYPVYSSTIIQAYGGYMHTVAPSSNSEKKEIV</sequence>
<dbReference type="OrthoDB" id="6706044at2759"/>
<evidence type="ECO:0000313" key="2">
    <source>
        <dbReference type="EMBL" id="JAV77664.1"/>
    </source>
</evidence>
<feature type="transmembrane region" description="Helical" evidence="1">
    <location>
        <begin position="87"/>
        <end position="117"/>
    </location>
</feature>
<proteinExistence type="predicted"/>
<dbReference type="Proteomes" id="UP000327044">
    <property type="component" value="Unassembled WGS sequence"/>
</dbReference>
<reference evidence="3 4" key="2">
    <citation type="journal article" date="2018" name="Elife">
        <title>Firefly genomes illuminate parallel origins of bioluminescence in beetles.</title>
        <authorList>
            <person name="Fallon T.R."/>
            <person name="Lower S.E."/>
            <person name="Chang C.H."/>
            <person name="Bessho-Uehara M."/>
            <person name="Martin G.J."/>
            <person name="Bewick A.J."/>
            <person name="Behringer M."/>
            <person name="Debat H.J."/>
            <person name="Wong I."/>
            <person name="Day J.C."/>
            <person name="Suvorov A."/>
            <person name="Silva C.J."/>
            <person name="Stanger-Hall K.F."/>
            <person name="Hall D.W."/>
            <person name="Schmitz R.J."/>
            <person name="Nelson D.R."/>
            <person name="Lewis S.M."/>
            <person name="Shigenobu S."/>
            <person name="Bybee S.M."/>
            <person name="Larracuente A.M."/>
            <person name="Oba Y."/>
            <person name="Weng J.K."/>
        </authorList>
    </citation>
    <scope>NUCLEOTIDE SEQUENCE [LARGE SCALE GENOMIC DNA]</scope>
    <source>
        <strain evidence="3">1611_PpyrPB1</strain>
        <tissue evidence="3">Whole body</tissue>
    </source>
</reference>
<dbReference type="InParanoid" id="A0A1Y1LVS3"/>
<keyword evidence="1" id="KW-0812">Transmembrane</keyword>
<feature type="transmembrane region" description="Helical" evidence="1">
    <location>
        <begin position="20"/>
        <end position="41"/>
    </location>
</feature>